<feature type="transmembrane region" description="Helical" evidence="1">
    <location>
        <begin position="433"/>
        <end position="455"/>
    </location>
</feature>
<reference evidence="2 3" key="1">
    <citation type="journal article" date="2015" name="Genome Announc.">
        <title>Expanding the biotechnology potential of lactobacilli through comparative genomics of 213 strains and associated genera.</title>
        <authorList>
            <person name="Sun Z."/>
            <person name="Harris H.M."/>
            <person name="McCann A."/>
            <person name="Guo C."/>
            <person name="Argimon S."/>
            <person name="Zhang W."/>
            <person name="Yang X."/>
            <person name="Jeffery I.B."/>
            <person name="Cooney J.C."/>
            <person name="Kagawa T.F."/>
            <person name="Liu W."/>
            <person name="Song Y."/>
            <person name="Salvetti E."/>
            <person name="Wrobel A."/>
            <person name="Rasinkangas P."/>
            <person name="Parkhill J."/>
            <person name="Rea M.C."/>
            <person name="O'Sullivan O."/>
            <person name="Ritari J."/>
            <person name="Douillard F.P."/>
            <person name="Paul Ross R."/>
            <person name="Yang R."/>
            <person name="Briner A.E."/>
            <person name="Felis G.E."/>
            <person name="de Vos W.M."/>
            <person name="Barrangou R."/>
            <person name="Klaenhammer T.R."/>
            <person name="Caufield P.W."/>
            <person name="Cui Y."/>
            <person name="Zhang H."/>
            <person name="O'Toole P.W."/>
        </authorList>
    </citation>
    <scope>NUCLEOTIDE SEQUENCE [LARGE SCALE GENOMIC DNA]</scope>
    <source>
        <strain evidence="2 3">DSM 14421</strain>
    </source>
</reference>
<feature type="transmembrane region" description="Helical" evidence="1">
    <location>
        <begin position="102"/>
        <end position="132"/>
    </location>
</feature>
<dbReference type="PATRIC" id="fig|1423739.3.peg.2920"/>
<feature type="transmembrane region" description="Helical" evidence="1">
    <location>
        <begin position="298"/>
        <end position="320"/>
    </location>
</feature>
<keyword evidence="1" id="KW-1133">Transmembrane helix</keyword>
<feature type="transmembrane region" description="Helical" evidence="1">
    <location>
        <begin position="21"/>
        <end position="43"/>
    </location>
</feature>
<keyword evidence="1" id="KW-0472">Membrane</keyword>
<proteinExistence type="predicted"/>
<evidence type="ECO:0000256" key="1">
    <source>
        <dbReference type="SAM" id="Phobius"/>
    </source>
</evidence>
<feature type="transmembrane region" description="Helical" evidence="1">
    <location>
        <begin position="243"/>
        <end position="266"/>
    </location>
</feature>
<feature type="transmembrane region" description="Helical" evidence="1">
    <location>
        <begin position="58"/>
        <end position="82"/>
    </location>
</feature>
<accession>A0A0R1SJN3</accession>
<feature type="transmembrane region" description="Helical" evidence="1">
    <location>
        <begin position="152"/>
        <end position="174"/>
    </location>
</feature>
<sequence length="465" mass="51575">MIMLRIIWLQFKHSWKSWFAALFLFIVTGFLTGTCLNGIFTIADHFSHLSRMENPSDIFYYPMIFGVITLFIVSSGVIKLVINSMSKEYTLWTILGANPNQLAILIGGQLALLGAIGAFIGFIFAVPFTVALDTWVTNLTGFVHMPIIPLEFSIPACFWTVAFIFTISGMAGYLHSHKLFVNSQTDILNFKKRRSKFQSITHLLLILISALGLIVSYGNSLIVTSQAQHYLALGNSHEAGKTYTQSLMIIMLLSIILFALVAQLILPKIIKFWTQILPRQTSATVNTAYWNTMFDKNYLSSLIAPLFGGSFLLTGITYITSGITNGGTNQEATANSIASLVIYLGAPLLIILANVLVITVIVSKQQRINLNQLFLLGFTSTNAIVERIMEAVIYAVTFFICGVIGNLPLYLTVYRIEVITHKPITVSWLSTMAWPAGLFGIILIFVAAVGGWHVLRFEKSAEKQM</sequence>
<feature type="transmembrane region" description="Helical" evidence="1">
    <location>
        <begin position="200"/>
        <end position="223"/>
    </location>
</feature>
<dbReference type="EMBL" id="AZEY01000041">
    <property type="protein sequence ID" value="KRL66501.1"/>
    <property type="molecule type" value="Genomic_DNA"/>
</dbReference>
<dbReference type="AlphaFoldDB" id="A0A0R1SJN3"/>
<keyword evidence="1" id="KW-0812">Transmembrane</keyword>
<protein>
    <recommendedName>
        <fullName evidence="4">ABC3 transporter permease protein domain-containing protein</fullName>
    </recommendedName>
</protein>
<dbReference type="Proteomes" id="UP000052013">
    <property type="component" value="Unassembled WGS sequence"/>
</dbReference>
<dbReference type="STRING" id="1423739.FC85_GL002807"/>
<feature type="transmembrane region" description="Helical" evidence="1">
    <location>
        <begin position="391"/>
        <end position="413"/>
    </location>
</feature>
<evidence type="ECO:0008006" key="4">
    <source>
        <dbReference type="Google" id="ProtNLM"/>
    </source>
</evidence>
<organism evidence="2 3">
    <name type="scientific">Lentilactobacillus diolivorans DSM 14421</name>
    <dbReference type="NCBI Taxonomy" id="1423739"/>
    <lineage>
        <taxon>Bacteria</taxon>
        <taxon>Bacillati</taxon>
        <taxon>Bacillota</taxon>
        <taxon>Bacilli</taxon>
        <taxon>Lactobacillales</taxon>
        <taxon>Lactobacillaceae</taxon>
        <taxon>Lentilactobacillus</taxon>
    </lineage>
</organism>
<feature type="transmembrane region" description="Helical" evidence="1">
    <location>
        <begin position="340"/>
        <end position="362"/>
    </location>
</feature>
<evidence type="ECO:0000313" key="3">
    <source>
        <dbReference type="Proteomes" id="UP000052013"/>
    </source>
</evidence>
<comment type="caution">
    <text evidence="2">The sequence shown here is derived from an EMBL/GenBank/DDBJ whole genome shotgun (WGS) entry which is preliminary data.</text>
</comment>
<gene>
    <name evidence="2" type="ORF">FC85_GL002807</name>
</gene>
<name>A0A0R1SJN3_9LACO</name>
<evidence type="ECO:0000313" key="2">
    <source>
        <dbReference type="EMBL" id="KRL66501.1"/>
    </source>
</evidence>